<dbReference type="Proteomes" id="UP000053690">
    <property type="component" value="Unassembled WGS sequence"/>
</dbReference>
<dbReference type="EMBL" id="LQBP01000005">
    <property type="protein sequence ID" value="KUJ78872.1"/>
    <property type="molecule type" value="Genomic_DNA"/>
</dbReference>
<proteinExistence type="predicted"/>
<evidence type="ECO:0000313" key="2">
    <source>
        <dbReference type="EMBL" id="KUJ78872.1"/>
    </source>
</evidence>
<evidence type="ECO:0000256" key="1">
    <source>
        <dbReference type="SAM" id="SignalP"/>
    </source>
</evidence>
<reference evidence="3" key="1">
    <citation type="submission" date="2015-12" db="EMBL/GenBank/DDBJ databases">
        <authorList>
            <person name="Zhang G."/>
            <person name="Stingl U."/>
        </authorList>
    </citation>
    <scope>NUCLEOTIDE SEQUENCE [LARGE SCALE GENOMIC DNA]</scope>
    <source>
        <strain evidence="3">ZGT108</strain>
    </source>
</reference>
<dbReference type="InterPro" id="IPR006311">
    <property type="entry name" value="TAT_signal"/>
</dbReference>
<dbReference type="STRING" id="1685378.AVO44_10810"/>
<evidence type="ECO:0000313" key="3">
    <source>
        <dbReference type="Proteomes" id="UP000053690"/>
    </source>
</evidence>
<dbReference type="PANTHER" id="PTHR36573">
    <property type="entry name" value="INTERMEMBRANE PHOSPHOLIPID TRANSPORT SYSTEM BINDING PROTEIN MLAC"/>
    <property type="match status" value="1"/>
</dbReference>
<dbReference type="OrthoDB" id="7839352at2"/>
<keyword evidence="3" id="KW-1185">Reference proteome</keyword>
<dbReference type="RefSeq" id="WP_068336674.1">
    <property type="nucleotide sequence ID" value="NZ_LQBP01000005.1"/>
</dbReference>
<dbReference type="PROSITE" id="PS51318">
    <property type="entry name" value="TAT"/>
    <property type="match status" value="1"/>
</dbReference>
<name>A0A0X3TT27_9RHOB</name>
<organism evidence="2 3">
    <name type="scientific">Ruegeria profundi</name>
    <dbReference type="NCBI Taxonomy" id="1685378"/>
    <lineage>
        <taxon>Bacteria</taxon>
        <taxon>Pseudomonadati</taxon>
        <taxon>Pseudomonadota</taxon>
        <taxon>Alphaproteobacteria</taxon>
        <taxon>Rhodobacterales</taxon>
        <taxon>Roseobacteraceae</taxon>
        <taxon>Ruegeria</taxon>
    </lineage>
</organism>
<feature type="signal peptide" evidence="1">
    <location>
        <begin position="1"/>
        <end position="28"/>
    </location>
</feature>
<dbReference type="Pfam" id="PF05494">
    <property type="entry name" value="MlaC"/>
    <property type="match status" value="1"/>
</dbReference>
<comment type="caution">
    <text evidence="2">The sequence shown here is derived from an EMBL/GenBank/DDBJ whole genome shotgun (WGS) entry which is preliminary data.</text>
</comment>
<dbReference type="AlphaFoldDB" id="A0A0X3TT27"/>
<sequence>MPSNHLNRRGFVATCMAGAVMTALPAFAQTEASAKALVVSVVDDINRVIASGKSEKAMIRDFEKIFVQYADVPIMARYVLGADGRSASPSQIRQFTDAFQGYISNKYGRRFREFIGGQVTVRNARKIKAGYEVRTSVKLQGSSPFEVTFLVSDKSGRDKFFNMFIEGVNMLLTERTEVGAMLDARGGDLNRLINDMKRNQIS</sequence>
<keyword evidence="1" id="KW-0732">Signal</keyword>
<dbReference type="PANTHER" id="PTHR36573:SF1">
    <property type="entry name" value="INTERMEMBRANE PHOSPHOLIPID TRANSPORT SYSTEM BINDING PROTEIN MLAC"/>
    <property type="match status" value="1"/>
</dbReference>
<accession>A0A0X3TT27</accession>
<gene>
    <name evidence="2" type="ORF">AVO44_10810</name>
</gene>
<protein>
    <submittedName>
        <fullName evidence="2">ABC transporter</fullName>
    </submittedName>
</protein>
<feature type="chain" id="PRO_5007054366" evidence="1">
    <location>
        <begin position="29"/>
        <end position="202"/>
    </location>
</feature>
<dbReference type="Gene3D" id="3.10.450.710">
    <property type="entry name" value="Tgt2/MlaC"/>
    <property type="match status" value="1"/>
</dbReference>
<dbReference type="InterPro" id="IPR008869">
    <property type="entry name" value="MlaC/ttg2D"/>
</dbReference>
<dbReference type="InterPro" id="IPR042245">
    <property type="entry name" value="Tgt2/MlaC_sf"/>
</dbReference>